<accession>A0A0A1IX09</accession>
<feature type="domain" description="Phage head morphogenesis" evidence="1">
    <location>
        <begin position="156"/>
        <end position="280"/>
    </location>
</feature>
<protein>
    <submittedName>
        <fullName evidence="2">Putative minor head protein</fullName>
    </submittedName>
</protein>
<dbReference type="KEGG" id="vg:23680033"/>
<dbReference type="InterPro" id="IPR017029">
    <property type="entry name" value="Phage_head_put"/>
</dbReference>
<dbReference type="Proteomes" id="UP000030226">
    <property type="component" value="Segment"/>
</dbReference>
<dbReference type="Pfam" id="PF04233">
    <property type="entry name" value="Phage_Mu_F"/>
    <property type="match status" value="1"/>
</dbReference>
<dbReference type="RefSeq" id="YP_009125151.1">
    <property type="nucleotide sequence ID" value="NC_026594.1"/>
</dbReference>
<dbReference type="GeneID" id="23680033"/>
<dbReference type="InterPro" id="IPR006528">
    <property type="entry name" value="Phage_head_morphogenesis_dom"/>
</dbReference>
<evidence type="ECO:0000313" key="2">
    <source>
        <dbReference type="EMBL" id="CEF89687.1"/>
    </source>
</evidence>
<keyword evidence="3" id="KW-1185">Reference proteome</keyword>
<dbReference type="PIRSF" id="PIRSF034565">
    <property type="entry name" value="UCP034565"/>
    <property type="match status" value="1"/>
</dbReference>
<sequence>MATANERLFDLSLRHQIDLRRFTVGEVKKILRLLEAIDADVAKRLRRDLVGLADGTPLSFTPDQEKRFRILMQDISAVREAAWKQVSEQMGQTTLDLVDTEVSAELAVLEDSIPVAVQLAGVEVATVRAAAVARPFQGRLLKDWFSSLQRVEQERLEQAIRLGLTQGENLDTIVRRVVGTKAKKYSDGILTISRRNAEAVVRTAINHVSQVAREEVWSANADIIIGLRWTSTLDGRTSSICRARDGKVAPLGTTELPSSMEKLTPVGARPPAHINCRSVMVPVLGGEELVTDRAFVTDTRTRRKQEIDFRAEAKEKLGASRWSKLTPSERNREISKVRSAWANANIGQVPSTTTYQQWLASQPAAFQDDVLGKTKGALFRRGGLTLDQYVDRAGNELTIAQLRERFPGAFDKAGL</sequence>
<organism evidence="2 3">
    <name type="scientific">Pseudomonas phage vB_PaeS_PAO1_Ab18</name>
    <dbReference type="NCBI Taxonomy" id="1548905"/>
    <lineage>
        <taxon>Viruses</taxon>
        <taxon>Duplodnaviria</taxon>
        <taxon>Heunggongvirae</taxon>
        <taxon>Uroviricota</taxon>
        <taxon>Caudoviricetes</taxon>
        <taxon>Mesyanzhinovviridae</taxon>
        <taxon>Bradleyvirinae</taxon>
        <taxon>Abidjanvirus</taxon>
        <taxon>Abidjanvirus Ab18</taxon>
        <taxon>Pseudomonas virus Ab18</taxon>
    </lineage>
</organism>
<evidence type="ECO:0000313" key="3">
    <source>
        <dbReference type="Proteomes" id="UP000030226"/>
    </source>
</evidence>
<gene>
    <name evidence="2" type="primary">ORF48</name>
</gene>
<dbReference type="OrthoDB" id="3800at10239"/>
<reference evidence="2 3" key="1">
    <citation type="journal article" date="2015" name="PLoS ONE">
        <title>Investigation of a Large Collection of Pseudomonas aeruginosa Bacteriophages Collected from a Single Environmental Source in Abidjan, Cote d'Ivoire.</title>
        <authorList>
            <person name="Essoh C."/>
            <person name="Latino L."/>
            <person name="Midoux C."/>
            <person name="Blouin Y."/>
            <person name="Loukou G."/>
            <person name="Nguetta S.P."/>
            <person name="Lathro S."/>
            <person name="Cablanmian A."/>
            <person name="Kouassi A.K."/>
            <person name="Vergnaud G."/>
            <person name="Pourcel C."/>
        </authorList>
    </citation>
    <scope>NUCLEOTIDE SEQUENCE [LARGE SCALE GENOMIC DNA]</scope>
    <source>
        <strain evidence="2">Ab18</strain>
    </source>
</reference>
<proteinExistence type="predicted"/>
<name>A0A0A1IX09_9CAUD</name>
<dbReference type="EMBL" id="LN610577">
    <property type="protein sequence ID" value="CEF89687.1"/>
    <property type="molecule type" value="Genomic_DNA"/>
</dbReference>
<evidence type="ECO:0000259" key="1">
    <source>
        <dbReference type="Pfam" id="PF04233"/>
    </source>
</evidence>